<dbReference type="PANTHER" id="PTHR46250">
    <property type="entry name" value="MYB/SANT-LIKE DNA-BINDING DOMAIN PROTEIN-RELATED"/>
    <property type="match status" value="1"/>
</dbReference>
<keyword evidence="3" id="KW-1185">Reference proteome</keyword>
<dbReference type="Proteomes" id="UP000823749">
    <property type="component" value="Chromosome 4"/>
</dbReference>
<sequence>MMECISDKYRAHNGFKPGFFNEVEKELKKRLHGMTFKEQPNIESKVKNWKEKYGVILDITRLSGFGWNYTTNSIIVDDENVWKEYEKSNSKAKGMNEKAFMYKSWQFLFGRDMAIDEMAEDAAKVEEVVETY</sequence>
<name>A0AAV6KJC7_9ERIC</name>
<evidence type="ECO:0000313" key="3">
    <source>
        <dbReference type="Proteomes" id="UP000823749"/>
    </source>
</evidence>
<dbReference type="InterPro" id="IPR024752">
    <property type="entry name" value="Myb/SANT-like_dom"/>
</dbReference>
<proteinExistence type="predicted"/>
<feature type="domain" description="Myb/SANT-like" evidence="1">
    <location>
        <begin position="2"/>
        <end position="85"/>
    </location>
</feature>
<gene>
    <name evidence="2" type="ORF">RHGRI_010442</name>
</gene>
<protein>
    <recommendedName>
        <fullName evidence="1">Myb/SANT-like domain-containing protein</fullName>
    </recommendedName>
</protein>
<evidence type="ECO:0000259" key="1">
    <source>
        <dbReference type="Pfam" id="PF12776"/>
    </source>
</evidence>
<organism evidence="2 3">
    <name type="scientific">Rhododendron griersonianum</name>
    <dbReference type="NCBI Taxonomy" id="479676"/>
    <lineage>
        <taxon>Eukaryota</taxon>
        <taxon>Viridiplantae</taxon>
        <taxon>Streptophyta</taxon>
        <taxon>Embryophyta</taxon>
        <taxon>Tracheophyta</taxon>
        <taxon>Spermatophyta</taxon>
        <taxon>Magnoliopsida</taxon>
        <taxon>eudicotyledons</taxon>
        <taxon>Gunneridae</taxon>
        <taxon>Pentapetalae</taxon>
        <taxon>asterids</taxon>
        <taxon>Ericales</taxon>
        <taxon>Ericaceae</taxon>
        <taxon>Ericoideae</taxon>
        <taxon>Rhodoreae</taxon>
        <taxon>Rhododendron</taxon>
    </lineage>
</organism>
<dbReference type="Pfam" id="PF12776">
    <property type="entry name" value="Myb_DNA-bind_3"/>
    <property type="match status" value="1"/>
</dbReference>
<accession>A0AAV6KJC7</accession>
<dbReference type="EMBL" id="JACTNZ010000004">
    <property type="protein sequence ID" value="KAG5552369.1"/>
    <property type="molecule type" value="Genomic_DNA"/>
</dbReference>
<dbReference type="AlphaFoldDB" id="A0AAV6KJC7"/>
<evidence type="ECO:0000313" key="2">
    <source>
        <dbReference type="EMBL" id="KAG5552369.1"/>
    </source>
</evidence>
<reference evidence="2" key="1">
    <citation type="submission" date="2020-08" db="EMBL/GenBank/DDBJ databases">
        <title>Plant Genome Project.</title>
        <authorList>
            <person name="Zhang R.-G."/>
        </authorList>
    </citation>
    <scope>NUCLEOTIDE SEQUENCE</scope>
    <source>
        <strain evidence="2">WSP0</strain>
        <tissue evidence="2">Leaf</tissue>
    </source>
</reference>
<comment type="caution">
    <text evidence="2">The sequence shown here is derived from an EMBL/GenBank/DDBJ whole genome shotgun (WGS) entry which is preliminary data.</text>
</comment>